<protein>
    <recommendedName>
        <fullName evidence="3">HTH cro/C1-type domain-containing protein</fullName>
    </recommendedName>
</protein>
<dbReference type="Gene3D" id="1.25.40.10">
    <property type="entry name" value="Tetratricopeptide repeat domain"/>
    <property type="match status" value="1"/>
</dbReference>
<dbReference type="AlphaFoldDB" id="A0A2T0LNC4"/>
<dbReference type="SUPFAM" id="SSF48452">
    <property type="entry name" value="TPR-like"/>
    <property type="match status" value="1"/>
</dbReference>
<evidence type="ECO:0000313" key="1">
    <source>
        <dbReference type="EMBL" id="PRX44659.1"/>
    </source>
</evidence>
<name>A0A2T0LNC4_9PSEU</name>
<dbReference type="GO" id="GO:0003677">
    <property type="term" value="F:DNA binding"/>
    <property type="evidence" value="ECO:0007669"/>
    <property type="project" value="InterPro"/>
</dbReference>
<reference evidence="1 2" key="1">
    <citation type="submission" date="2018-03" db="EMBL/GenBank/DDBJ databases">
        <title>Genomic Encyclopedia of Type Strains, Phase III (KMG-III): the genomes of soil and plant-associated and newly described type strains.</title>
        <authorList>
            <person name="Whitman W."/>
        </authorList>
    </citation>
    <scope>NUCLEOTIDE SEQUENCE [LARGE SCALE GENOMIC DNA]</scope>
    <source>
        <strain evidence="1 2">CGMCC 4.7125</strain>
    </source>
</reference>
<organism evidence="1 2">
    <name type="scientific">Prauserella shujinwangii</name>
    <dbReference type="NCBI Taxonomy" id="1453103"/>
    <lineage>
        <taxon>Bacteria</taxon>
        <taxon>Bacillati</taxon>
        <taxon>Actinomycetota</taxon>
        <taxon>Actinomycetes</taxon>
        <taxon>Pseudonocardiales</taxon>
        <taxon>Pseudonocardiaceae</taxon>
        <taxon>Prauserella</taxon>
    </lineage>
</organism>
<dbReference type="InterPro" id="IPR010982">
    <property type="entry name" value="Lambda_DNA-bd_dom_sf"/>
</dbReference>
<dbReference type="InterPro" id="IPR001387">
    <property type="entry name" value="Cro/C1-type_HTH"/>
</dbReference>
<dbReference type="EMBL" id="PVNH01000011">
    <property type="protein sequence ID" value="PRX44659.1"/>
    <property type="molecule type" value="Genomic_DNA"/>
</dbReference>
<comment type="caution">
    <text evidence="1">The sequence shown here is derived from an EMBL/GenBank/DDBJ whole genome shotgun (WGS) entry which is preliminary data.</text>
</comment>
<dbReference type="RefSeq" id="WP_106181317.1">
    <property type="nucleotide sequence ID" value="NZ_PVNH01000011.1"/>
</dbReference>
<dbReference type="CDD" id="cd00093">
    <property type="entry name" value="HTH_XRE"/>
    <property type="match status" value="1"/>
</dbReference>
<dbReference type="Proteomes" id="UP000238362">
    <property type="component" value="Unassembled WGS sequence"/>
</dbReference>
<dbReference type="OrthoDB" id="3397572at2"/>
<dbReference type="InterPro" id="IPR011990">
    <property type="entry name" value="TPR-like_helical_dom_sf"/>
</dbReference>
<keyword evidence="2" id="KW-1185">Reference proteome</keyword>
<evidence type="ECO:0008006" key="3">
    <source>
        <dbReference type="Google" id="ProtNLM"/>
    </source>
</evidence>
<evidence type="ECO:0000313" key="2">
    <source>
        <dbReference type="Proteomes" id="UP000238362"/>
    </source>
</evidence>
<accession>A0A2T0LNC4</accession>
<dbReference type="Gene3D" id="1.10.260.40">
    <property type="entry name" value="lambda repressor-like DNA-binding domains"/>
    <property type="match status" value="1"/>
</dbReference>
<proteinExistence type="predicted"/>
<gene>
    <name evidence="1" type="ORF">B0I33_111172</name>
</gene>
<sequence length="359" mass="40329">MASVARWSGREAKALRRALRLSIRDFAASLGIGVRTVTKWEALGPDTTPRPHMQAVLDTTLSKADADAKLRFELLLMDDGNAPLAQHYRSGPREWDYETWTDDLGRAAACLARQDFKFAASLVDRWLRRFAPHSLDSHGLYLHARSLVLLGDMQRDQGAIQGPMSARQTYRKARQLFQSLEVPRRAAQVELWLAVIDEMAGHLEQAAKRYEALAGDERLSMRDRARARLWIGTALSKEGKNDHAVRVMATATQEFEDLEEPEDWSVAHQKLALAYRGSGDLNSALRYIDVALSNRSSDSPMQRVRLNTAHAHILLSDPMTTNNGLSILGQAATMSREFGLSHQLRSIDNIRSDFERSAR</sequence>